<protein>
    <recommendedName>
        <fullName evidence="6">Enhancer of polycomb-like protein</fullName>
    </recommendedName>
</protein>
<feature type="region of interest" description="Disordered" evidence="7">
    <location>
        <begin position="379"/>
        <end position="408"/>
    </location>
</feature>
<accession>A0A6A4VEQ7</accession>
<feature type="region of interest" description="Disordered" evidence="7">
    <location>
        <begin position="425"/>
        <end position="446"/>
    </location>
</feature>
<feature type="compositionally biased region" description="Pro residues" evidence="7">
    <location>
        <begin position="313"/>
        <end position="325"/>
    </location>
</feature>
<dbReference type="Proteomes" id="UP000440578">
    <property type="component" value="Unassembled WGS sequence"/>
</dbReference>
<sequence length="759" mass="82594">MSKLSFRARALDASKPMPIYLSEELPDLPEYLSINRAVPQMPSGMEKEEESERHLQEAISAGKVIPTPEVFGLEELGDGDRLNLLYPHNNKVPKQYIHYQSYAFDNDVPEYDLDSDDEMWINAQVKKMDVSLTYDQFEEMMDRLEKGSGQQVITLKEAKLLLKEDDDLIVAVYDYWLNKRLRLQYPLIPTVKTEKTVGAGHTNNPYIAFRRRVEKMQTRKNRKNDEASYEKMLKLRRDLSRAVTILEMVKRREKMKKEHLHLTVEIFEKRYSIGDFSGQVLTDVSAYKASSVSSGLAPGGGGAAAASAQCQTPAPPPPPPPPPPAQSVTSRPAFNSSIYLNQHQWATKVKIRTVQVSFAGYLHVSDVVIDTVTSDEEEAAPLPSSLSAHLPAASAVSEGEDEDPDGEFTFRRKRNCSYLAPSLSERLEGRGAGQEPPPSVRGAAGKRHYRLGSLRRPRRHFLGLVRHRVGRGGRVIIDRTFANGDDYWRSLDFDVLTDSRGTESFSRRFCPVEEPPPSPVSELDVEDYIQHLPSGYQIEGTPLDASGSVSSSQPPGRPLSVHMVPSSSVRLVPTPELAADVCSPPASPTGDTLGLSSFSLAPSDTFSELVTNLISPYLVDSDGVLMDSAQNGADLDGAEEGSWTASEPPADSAGPAAGRTTGFSGAERCGRPEVNGGVWPTPVTSAPSGLVTLLGGSGGMTTTSAGSAVLLADTPPAMELMTDKADNGHLAGSEPHSRHSEPPVSASDVRKGCGPMEVT</sequence>
<evidence type="ECO:0000256" key="5">
    <source>
        <dbReference type="ARBA" id="ARBA00023242"/>
    </source>
</evidence>
<keyword evidence="3 6" id="KW-0805">Transcription regulation</keyword>
<name>A0A6A4VEQ7_AMPAM</name>
<dbReference type="GO" id="GO:0006357">
    <property type="term" value="P:regulation of transcription by RNA polymerase II"/>
    <property type="evidence" value="ECO:0007669"/>
    <property type="project" value="InterPro"/>
</dbReference>
<feature type="compositionally biased region" description="Low complexity" evidence="7">
    <location>
        <begin position="380"/>
        <end position="395"/>
    </location>
</feature>
<feature type="region of interest" description="Disordered" evidence="7">
    <location>
        <begin position="630"/>
        <end position="681"/>
    </location>
</feature>
<evidence type="ECO:0000256" key="4">
    <source>
        <dbReference type="ARBA" id="ARBA00023163"/>
    </source>
</evidence>
<feature type="region of interest" description="Disordered" evidence="7">
    <location>
        <begin position="725"/>
        <end position="759"/>
    </location>
</feature>
<evidence type="ECO:0000256" key="7">
    <source>
        <dbReference type="SAM" id="MobiDB-lite"/>
    </source>
</evidence>
<comment type="subcellular location">
    <subcellularLocation>
        <location evidence="1 6">Nucleus</location>
    </subcellularLocation>
</comment>
<evidence type="ECO:0000256" key="2">
    <source>
        <dbReference type="ARBA" id="ARBA00008035"/>
    </source>
</evidence>
<dbReference type="PANTHER" id="PTHR14898">
    <property type="entry name" value="ENHANCER OF POLYCOMB"/>
    <property type="match status" value="1"/>
</dbReference>
<organism evidence="9 10">
    <name type="scientific">Amphibalanus amphitrite</name>
    <name type="common">Striped barnacle</name>
    <name type="synonym">Balanus amphitrite</name>
    <dbReference type="NCBI Taxonomy" id="1232801"/>
    <lineage>
        <taxon>Eukaryota</taxon>
        <taxon>Metazoa</taxon>
        <taxon>Ecdysozoa</taxon>
        <taxon>Arthropoda</taxon>
        <taxon>Crustacea</taxon>
        <taxon>Multicrustacea</taxon>
        <taxon>Cirripedia</taxon>
        <taxon>Thoracica</taxon>
        <taxon>Thoracicalcarea</taxon>
        <taxon>Balanomorpha</taxon>
        <taxon>Balanoidea</taxon>
        <taxon>Balanidae</taxon>
        <taxon>Amphibalaninae</taxon>
        <taxon>Amphibalanus</taxon>
    </lineage>
</organism>
<evidence type="ECO:0000256" key="6">
    <source>
        <dbReference type="RuleBase" id="RU361124"/>
    </source>
</evidence>
<evidence type="ECO:0000313" key="9">
    <source>
        <dbReference type="EMBL" id="KAF0292385.1"/>
    </source>
</evidence>
<dbReference type="GO" id="GO:0035267">
    <property type="term" value="C:NuA4 histone acetyltransferase complex"/>
    <property type="evidence" value="ECO:0007669"/>
    <property type="project" value="InterPro"/>
</dbReference>
<evidence type="ECO:0000313" key="10">
    <source>
        <dbReference type="Proteomes" id="UP000440578"/>
    </source>
</evidence>
<comment type="similarity">
    <text evidence="2 6">Belongs to the enhancer of polycomb family.</text>
</comment>
<dbReference type="InterPro" id="IPR024943">
    <property type="entry name" value="Enhancer_polycomb"/>
</dbReference>
<keyword evidence="4 6" id="KW-0804">Transcription</keyword>
<proteinExistence type="inferred from homology"/>
<comment type="caution">
    <text evidence="9">The sequence shown here is derived from an EMBL/GenBank/DDBJ whole genome shotgun (WGS) entry which is preliminary data.</text>
</comment>
<gene>
    <name evidence="9" type="primary">EPC1</name>
    <name evidence="9" type="ORF">FJT64_009583</name>
</gene>
<feature type="region of interest" description="Disordered" evidence="7">
    <location>
        <begin position="536"/>
        <end position="558"/>
    </location>
</feature>
<feature type="region of interest" description="Disordered" evidence="7">
    <location>
        <begin position="298"/>
        <end position="331"/>
    </location>
</feature>
<reference evidence="9 10" key="1">
    <citation type="submission" date="2019-07" db="EMBL/GenBank/DDBJ databases">
        <title>Draft genome assembly of a fouling barnacle, Amphibalanus amphitrite (Darwin, 1854): The first reference genome for Thecostraca.</title>
        <authorList>
            <person name="Kim W."/>
        </authorList>
    </citation>
    <scope>NUCLEOTIDE SEQUENCE [LARGE SCALE GENOMIC DNA]</scope>
    <source>
        <strain evidence="9">SNU_AA5</strain>
        <tissue evidence="9">Soma without cirri and trophi</tissue>
    </source>
</reference>
<dbReference type="OrthoDB" id="435275at2759"/>
<dbReference type="GO" id="GO:0005634">
    <property type="term" value="C:nucleus"/>
    <property type="evidence" value="ECO:0007669"/>
    <property type="project" value="UniProtKB-SubCell"/>
</dbReference>
<dbReference type="Pfam" id="PF10513">
    <property type="entry name" value="EPL1"/>
    <property type="match status" value="1"/>
</dbReference>
<dbReference type="AlphaFoldDB" id="A0A6A4VEQ7"/>
<feature type="domain" description="Enhancer of polycomb-like N-terminal" evidence="8">
    <location>
        <begin position="7"/>
        <end position="146"/>
    </location>
</feature>
<dbReference type="InterPro" id="IPR019542">
    <property type="entry name" value="Enhancer_polycomb-like_N"/>
</dbReference>
<evidence type="ECO:0000259" key="8">
    <source>
        <dbReference type="Pfam" id="PF10513"/>
    </source>
</evidence>
<dbReference type="EMBL" id="VIIS01001815">
    <property type="protein sequence ID" value="KAF0292385.1"/>
    <property type="molecule type" value="Genomic_DNA"/>
</dbReference>
<evidence type="ECO:0000256" key="1">
    <source>
        <dbReference type="ARBA" id="ARBA00004123"/>
    </source>
</evidence>
<evidence type="ECO:0000256" key="3">
    <source>
        <dbReference type="ARBA" id="ARBA00023015"/>
    </source>
</evidence>
<keyword evidence="5 6" id="KW-0539">Nucleus</keyword>
<keyword evidence="10" id="KW-1185">Reference proteome</keyword>